<evidence type="ECO:0000256" key="1">
    <source>
        <dbReference type="SAM" id="MobiDB-lite"/>
    </source>
</evidence>
<sequence length="775" mass="84513">MGFGFHAGPHFVHPEVQGNCVSVIFPGACLDWPTELQPLGRKTGAALAKCMVDVVSGVLGLLKEQTVLSWSFLRFVHLLAGDGIHANQNAARRLLRFCQEHARWGAFRVRYRLVVAQCASRAAILAVILAICGDLAQNAVENNDICANCSRLYKHLIPDCSEECPMSLKLHLDEKFRMRVEARALQTHYGESALPEALLDISNASWTQRVTVAQAAREEAASRRKAFRVLHARVLVVEDKPVPTRFLPFAARVARLLSMSMMDLPIDAFTLSLAAPRKQGHKRLRRFRDWCKSESAGESLRIAPLRLQLTLHAVQAKTLLHMGVLLDRLHLGPDLTVLVAVGSLLVTEALDFLLSAPAREELDGTLANSAGASLDVERARQQVKRPEKGKVVSVATASRNNVPRKYLPRRSGVAKSHMKQEKKTNKLKFVSWRALGVSEGDARSLLHPGSDEEARRFVAENKCRFKQVAAAIRPTALAIDGNHLSEIFPALNRGWLSWLGNSPRFADLPNAAGPKRSSVNHRVHVGDAAHPPAPSWASLSWGGGPAGPDWLRKLGQCHCGWLSLSCGERRLGELFFCATLRGVSAVATLRAPPWDEDLNRFELDCSDPAQISQPILEPLGPAVARATGPIVVDRLGAVFVEALPHRAFAFPVAGSAKVHLRRRAAKTGARCDADGGEEPECESEADDASDADAMPVVFEREAEAEHEGEEVQNMLAEREDEARGDGAQGEPAATDRAPAGTRVDALGSDGYLTHISNPGWPDQVVQGFPTWNGRG</sequence>
<feature type="compositionally biased region" description="Acidic residues" evidence="1">
    <location>
        <begin position="674"/>
        <end position="690"/>
    </location>
</feature>
<proteinExistence type="predicted"/>
<feature type="region of interest" description="Disordered" evidence="1">
    <location>
        <begin position="667"/>
        <end position="775"/>
    </location>
</feature>
<evidence type="ECO:0000313" key="3">
    <source>
        <dbReference type="Proteomes" id="UP001189429"/>
    </source>
</evidence>
<organism evidence="2 3">
    <name type="scientific">Prorocentrum cordatum</name>
    <dbReference type="NCBI Taxonomy" id="2364126"/>
    <lineage>
        <taxon>Eukaryota</taxon>
        <taxon>Sar</taxon>
        <taxon>Alveolata</taxon>
        <taxon>Dinophyceae</taxon>
        <taxon>Prorocentrales</taxon>
        <taxon>Prorocentraceae</taxon>
        <taxon>Prorocentrum</taxon>
    </lineage>
</organism>
<protein>
    <submittedName>
        <fullName evidence="2">Uncharacterized protein</fullName>
    </submittedName>
</protein>
<comment type="caution">
    <text evidence="2">The sequence shown here is derived from an EMBL/GenBank/DDBJ whole genome shotgun (WGS) entry which is preliminary data.</text>
</comment>
<dbReference type="Proteomes" id="UP001189429">
    <property type="component" value="Unassembled WGS sequence"/>
</dbReference>
<name>A0ABN9TWZ0_9DINO</name>
<gene>
    <name evidence="2" type="ORF">PCOR1329_LOCUS42673</name>
</gene>
<accession>A0ABN9TWZ0</accession>
<keyword evidence="3" id="KW-1185">Reference proteome</keyword>
<dbReference type="EMBL" id="CAUYUJ010015127">
    <property type="protein sequence ID" value="CAK0850229.1"/>
    <property type="molecule type" value="Genomic_DNA"/>
</dbReference>
<reference evidence="2" key="1">
    <citation type="submission" date="2023-10" db="EMBL/GenBank/DDBJ databases">
        <authorList>
            <person name="Chen Y."/>
            <person name="Shah S."/>
            <person name="Dougan E. K."/>
            <person name="Thang M."/>
            <person name="Chan C."/>
        </authorList>
    </citation>
    <scope>NUCLEOTIDE SEQUENCE [LARGE SCALE GENOMIC DNA]</scope>
</reference>
<evidence type="ECO:0000313" key="2">
    <source>
        <dbReference type="EMBL" id="CAK0850229.1"/>
    </source>
</evidence>